<reference evidence="5 6" key="1">
    <citation type="journal article" date="2013" name="Biodegradation">
        <title>Quantitative proteomic analysis of ibuprofen-degrading Patulibacter sp. strain I11.</title>
        <authorList>
            <person name="Almeida B."/>
            <person name="Kjeldal H."/>
            <person name="Lolas I."/>
            <person name="Knudsen A.D."/>
            <person name="Carvalho G."/>
            <person name="Nielsen K.L."/>
            <person name="Barreto Crespo M.T."/>
            <person name="Stensballe A."/>
            <person name="Nielsen J.L."/>
        </authorList>
    </citation>
    <scope>NUCLEOTIDE SEQUENCE [LARGE SCALE GENOMIC DNA]</scope>
    <source>
        <strain evidence="5 6">I11</strain>
    </source>
</reference>
<proteinExistence type="predicted"/>
<accession>H0E4B5</accession>
<dbReference type="RefSeq" id="WP_007573143.1">
    <property type="nucleotide sequence ID" value="NZ_AGUD01000100.1"/>
</dbReference>
<organism evidence="5 6">
    <name type="scientific">Patulibacter medicamentivorans</name>
    <dbReference type="NCBI Taxonomy" id="1097667"/>
    <lineage>
        <taxon>Bacteria</taxon>
        <taxon>Bacillati</taxon>
        <taxon>Actinomycetota</taxon>
        <taxon>Thermoleophilia</taxon>
        <taxon>Solirubrobacterales</taxon>
        <taxon>Patulibacteraceae</taxon>
        <taxon>Patulibacter</taxon>
    </lineage>
</organism>
<protein>
    <submittedName>
        <fullName evidence="5">Transcriptional regulator AraC family</fullName>
    </submittedName>
</protein>
<evidence type="ECO:0000256" key="2">
    <source>
        <dbReference type="ARBA" id="ARBA00023125"/>
    </source>
</evidence>
<dbReference type="Gene3D" id="1.10.10.60">
    <property type="entry name" value="Homeodomain-like"/>
    <property type="match status" value="1"/>
</dbReference>
<gene>
    <name evidence="5" type="ORF">PAI11_16420</name>
</gene>
<dbReference type="InterPro" id="IPR018060">
    <property type="entry name" value="HTH_AraC"/>
</dbReference>
<dbReference type="SUPFAM" id="SSF46689">
    <property type="entry name" value="Homeodomain-like"/>
    <property type="match status" value="1"/>
</dbReference>
<dbReference type="GO" id="GO:0005829">
    <property type="term" value="C:cytosol"/>
    <property type="evidence" value="ECO:0007669"/>
    <property type="project" value="TreeGrafter"/>
</dbReference>
<dbReference type="Pfam" id="PF12625">
    <property type="entry name" value="Arabinose_bd"/>
    <property type="match status" value="1"/>
</dbReference>
<evidence type="ECO:0000313" key="6">
    <source>
        <dbReference type="Proteomes" id="UP000005143"/>
    </source>
</evidence>
<evidence type="ECO:0000256" key="3">
    <source>
        <dbReference type="ARBA" id="ARBA00023163"/>
    </source>
</evidence>
<comment type="caution">
    <text evidence="5">The sequence shown here is derived from an EMBL/GenBank/DDBJ whole genome shotgun (WGS) entry which is preliminary data.</text>
</comment>
<evidence type="ECO:0000313" key="5">
    <source>
        <dbReference type="EMBL" id="EHN11484.1"/>
    </source>
</evidence>
<dbReference type="InterPro" id="IPR009057">
    <property type="entry name" value="Homeodomain-like_sf"/>
</dbReference>
<keyword evidence="6" id="KW-1185">Reference proteome</keyword>
<dbReference type="EMBL" id="AGUD01000100">
    <property type="protein sequence ID" value="EHN11484.1"/>
    <property type="molecule type" value="Genomic_DNA"/>
</dbReference>
<dbReference type="PANTHER" id="PTHR47894">
    <property type="entry name" value="HTH-TYPE TRANSCRIPTIONAL REGULATOR GADX"/>
    <property type="match status" value="1"/>
</dbReference>
<evidence type="ECO:0000259" key="4">
    <source>
        <dbReference type="PROSITE" id="PS01124"/>
    </source>
</evidence>
<dbReference type="GO" id="GO:0003700">
    <property type="term" value="F:DNA-binding transcription factor activity"/>
    <property type="evidence" value="ECO:0007669"/>
    <property type="project" value="InterPro"/>
</dbReference>
<feature type="domain" description="HTH araC/xylS-type" evidence="4">
    <location>
        <begin position="227"/>
        <end position="329"/>
    </location>
</feature>
<dbReference type="PANTHER" id="PTHR47894:SF1">
    <property type="entry name" value="HTH-TYPE TRANSCRIPTIONAL REGULATOR VQSM"/>
    <property type="match status" value="1"/>
</dbReference>
<keyword evidence="1" id="KW-0805">Transcription regulation</keyword>
<dbReference type="InterPro" id="IPR032687">
    <property type="entry name" value="AraC-type_N"/>
</dbReference>
<evidence type="ECO:0000256" key="1">
    <source>
        <dbReference type="ARBA" id="ARBA00023015"/>
    </source>
</evidence>
<sequence length="340" mass="36864">MVPPSVIAGLLQQAGERRIDPAPWFRGLGISAAHCEVATTRISYRQAAEIIRRALASLPGEPLGLHVGTRDPLVSFGVLGFAMMSCRTVGEALAIGLEHHQAAGSLVDVSTDVRDGRVVVRVHERFPDPSLLPFLCEEAFASMILVTRAIVGRSLSPLSVELAYPAPSYAAAYRRIFNCEVRFDSDANRLTIDAGVLAAPVRRHDPANLAVALAACREQLIGTAATNDLVATVERLLREAHGERPSAAEVAERLHISVRGLRRQLAASDETFTSIRNRVLEQRARAMLSDPRRPPVAAVADDLGFSDSREFRRAFRRWTGIAPSDARSGARRTADGGERA</sequence>
<dbReference type="SMART" id="SM00342">
    <property type="entry name" value="HTH_ARAC"/>
    <property type="match status" value="1"/>
</dbReference>
<dbReference type="Pfam" id="PF12833">
    <property type="entry name" value="HTH_18"/>
    <property type="match status" value="1"/>
</dbReference>
<keyword evidence="3" id="KW-0804">Transcription</keyword>
<keyword evidence="2" id="KW-0238">DNA-binding</keyword>
<dbReference type="PROSITE" id="PS01124">
    <property type="entry name" value="HTH_ARAC_FAMILY_2"/>
    <property type="match status" value="1"/>
</dbReference>
<dbReference type="AlphaFoldDB" id="H0E4B5"/>
<name>H0E4B5_9ACTN</name>
<dbReference type="Proteomes" id="UP000005143">
    <property type="component" value="Unassembled WGS sequence"/>
</dbReference>
<dbReference type="GO" id="GO:0000976">
    <property type="term" value="F:transcription cis-regulatory region binding"/>
    <property type="evidence" value="ECO:0007669"/>
    <property type="project" value="TreeGrafter"/>
</dbReference>